<gene>
    <name evidence="2" type="ORF">GUA24_11660</name>
</gene>
<name>A0A6B1XE46_BIFLN</name>
<dbReference type="Proteomes" id="UP000638311">
    <property type="component" value="Unassembled WGS sequence"/>
</dbReference>
<organism evidence="2 3">
    <name type="scientific">Bifidobacterium longum</name>
    <dbReference type="NCBI Taxonomy" id="216816"/>
    <lineage>
        <taxon>Bacteria</taxon>
        <taxon>Bacillati</taxon>
        <taxon>Actinomycetota</taxon>
        <taxon>Actinomycetes</taxon>
        <taxon>Bifidobacteriales</taxon>
        <taxon>Bifidobacteriaceae</taxon>
        <taxon>Bifidobacterium</taxon>
    </lineage>
</organism>
<dbReference type="AlphaFoldDB" id="A0A6B1XE46"/>
<feature type="region of interest" description="Disordered" evidence="1">
    <location>
        <begin position="1"/>
        <end position="26"/>
    </location>
</feature>
<evidence type="ECO:0000256" key="1">
    <source>
        <dbReference type="SAM" id="MobiDB-lite"/>
    </source>
</evidence>
<feature type="compositionally biased region" description="Basic residues" evidence="1">
    <location>
        <begin position="1"/>
        <end position="19"/>
    </location>
</feature>
<accession>A0A6B1XE46</accession>
<comment type="caution">
    <text evidence="2">The sequence shown here is derived from an EMBL/GenBank/DDBJ whole genome shotgun (WGS) entry which is preliminary data.</text>
</comment>
<reference evidence="2" key="1">
    <citation type="journal article" date="2019" name="Nat. Med.">
        <title>A library of human gut bacterial isolates paired with longitudinal multiomics data enables mechanistic microbiome research.</title>
        <authorList>
            <person name="Poyet M."/>
            <person name="Groussin M."/>
            <person name="Gibbons S.M."/>
            <person name="Avila-Pacheco J."/>
            <person name="Jiang X."/>
            <person name="Kearney S.M."/>
            <person name="Perrotta A.R."/>
            <person name="Berdy B."/>
            <person name="Zhao S."/>
            <person name="Lieberman T.D."/>
            <person name="Swanson P.K."/>
            <person name="Smith M."/>
            <person name="Roesemann S."/>
            <person name="Alexander J.E."/>
            <person name="Rich S.A."/>
            <person name="Livny J."/>
            <person name="Vlamakis H."/>
            <person name="Clish C."/>
            <person name="Bullock K."/>
            <person name="Deik A."/>
            <person name="Scott J."/>
            <person name="Pierce K.A."/>
            <person name="Xavier R.J."/>
            <person name="Alm E.J."/>
        </authorList>
    </citation>
    <scope>NUCLEOTIDE SEQUENCE</scope>
    <source>
        <strain evidence="2">BIOML-A409</strain>
    </source>
</reference>
<dbReference type="EMBL" id="WXDR01000088">
    <property type="protein sequence ID" value="MZU09568.1"/>
    <property type="molecule type" value="Genomic_DNA"/>
</dbReference>
<protein>
    <submittedName>
        <fullName evidence="2">Uncharacterized protein</fullName>
    </submittedName>
</protein>
<sequence>MPKHTKKRSTIKRKHRRMKQHAEENKTKMLDRKQLLKEYDPYNIRKWAFEAFREDLK</sequence>
<evidence type="ECO:0000313" key="3">
    <source>
        <dbReference type="Proteomes" id="UP000638311"/>
    </source>
</evidence>
<proteinExistence type="predicted"/>
<evidence type="ECO:0000313" key="2">
    <source>
        <dbReference type="EMBL" id="MZU09568.1"/>
    </source>
</evidence>